<evidence type="ECO:0000256" key="2">
    <source>
        <dbReference type="ARBA" id="ARBA00023315"/>
    </source>
</evidence>
<keyword evidence="1" id="KW-0808">Transferase</keyword>
<name>A0ABU0JA18_9HYPH</name>
<dbReference type="InterPro" id="IPR000182">
    <property type="entry name" value="GNAT_dom"/>
</dbReference>
<organism evidence="4 5">
    <name type="scientific">Labrys wisconsinensis</name>
    <dbReference type="NCBI Taxonomy" id="425677"/>
    <lineage>
        <taxon>Bacteria</taxon>
        <taxon>Pseudomonadati</taxon>
        <taxon>Pseudomonadota</taxon>
        <taxon>Alphaproteobacteria</taxon>
        <taxon>Hyphomicrobiales</taxon>
        <taxon>Xanthobacteraceae</taxon>
        <taxon>Labrys</taxon>
    </lineage>
</organism>
<evidence type="ECO:0000313" key="5">
    <source>
        <dbReference type="Proteomes" id="UP001242480"/>
    </source>
</evidence>
<evidence type="ECO:0000259" key="3">
    <source>
        <dbReference type="PROSITE" id="PS51186"/>
    </source>
</evidence>
<dbReference type="Proteomes" id="UP001242480">
    <property type="component" value="Unassembled WGS sequence"/>
</dbReference>
<comment type="caution">
    <text evidence="4">The sequence shown here is derived from an EMBL/GenBank/DDBJ whole genome shotgun (WGS) entry which is preliminary data.</text>
</comment>
<evidence type="ECO:0000256" key="1">
    <source>
        <dbReference type="ARBA" id="ARBA00022679"/>
    </source>
</evidence>
<reference evidence="4 5" key="1">
    <citation type="submission" date="2023-07" db="EMBL/GenBank/DDBJ databases">
        <title>Genomic Encyclopedia of Type Strains, Phase IV (KMG-IV): sequencing the most valuable type-strain genomes for metagenomic binning, comparative biology and taxonomic classification.</title>
        <authorList>
            <person name="Goeker M."/>
        </authorList>
    </citation>
    <scope>NUCLEOTIDE SEQUENCE [LARGE SCALE GENOMIC DNA]</scope>
    <source>
        <strain evidence="4 5">DSM 19619</strain>
    </source>
</reference>
<dbReference type="InterPro" id="IPR050832">
    <property type="entry name" value="Bact_Acetyltransf"/>
</dbReference>
<dbReference type="Pfam" id="PF00583">
    <property type="entry name" value="Acetyltransf_1"/>
    <property type="match status" value="1"/>
</dbReference>
<proteinExistence type="predicted"/>
<dbReference type="Gene3D" id="3.40.630.30">
    <property type="match status" value="1"/>
</dbReference>
<accession>A0ABU0JA18</accession>
<dbReference type="PANTHER" id="PTHR43877">
    <property type="entry name" value="AMINOALKYLPHOSPHONATE N-ACETYLTRANSFERASE-RELATED-RELATED"/>
    <property type="match status" value="1"/>
</dbReference>
<keyword evidence="2" id="KW-0012">Acyltransferase</keyword>
<dbReference type="RefSeq" id="WP_307275745.1">
    <property type="nucleotide sequence ID" value="NZ_JAUSVX010000008.1"/>
</dbReference>
<sequence>MTAAQVVLRPATKADLPALALLQEAAYAPMTARLGRRPMPVGADFAALLDAMDIRVAGEGEALDAALILDWKADHLVIWSIAVSPVLKGRRIGSALLDAAEAAAAGRGLALVRLWTNALFTENLAWYQRRGYGIDRVEELPDRRVVHLSRQLTREH</sequence>
<dbReference type="PANTHER" id="PTHR43877:SF2">
    <property type="entry name" value="AMINOALKYLPHOSPHONATE N-ACETYLTRANSFERASE-RELATED"/>
    <property type="match status" value="1"/>
</dbReference>
<dbReference type="SUPFAM" id="SSF55729">
    <property type="entry name" value="Acyl-CoA N-acyltransferases (Nat)"/>
    <property type="match status" value="1"/>
</dbReference>
<dbReference type="PROSITE" id="PS51186">
    <property type="entry name" value="GNAT"/>
    <property type="match status" value="1"/>
</dbReference>
<protein>
    <submittedName>
        <fullName evidence="4">Ribosomal protein S18 acetylase RimI-like enzyme</fullName>
    </submittedName>
</protein>
<evidence type="ECO:0000313" key="4">
    <source>
        <dbReference type="EMBL" id="MDQ0471111.1"/>
    </source>
</evidence>
<dbReference type="InterPro" id="IPR016181">
    <property type="entry name" value="Acyl_CoA_acyltransferase"/>
</dbReference>
<gene>
    <name evidence="4" type="ORF">QO011_004134</name>
</gene>
<dbReference type="EMBL" id="JAUSVX010000008">
    <property type="protein sequence ID" value="MDQ0471111.1"/>
    <property type="molecule type" value="Genomic_DNA"/>
</dbReference>
<keyword evidence="5" id="KW-1185">Reference proteome</keyword>
<feature type="domain" description="N-acetyltransferase" evidence="3">
    <location>
        <begin position="6"/>
        <end position="155"/>
    </location>
</feature>